<dbReference type="OrthoDB" id="2068504at2"/>
<dbReference type="AlphaFoldDB" id="A0A315ZU66"/>
<evidence type="ECO:0000256" key="1">
    <source>
        <dbReference type="SAM" id="Phobius"/>
    </source>
</evidence>
<accession>A0A315ZU66</accession>
<protein>
    <recommendedName>
        <fullName evidence="2">DUF4367 domain-containing protein</fullName>
    </recommendedName>
</protein>
<dbReference type="InterPro" id="IPR025377">
    <property type="entry name" value="DUF4367"/>
</dbReference>
<keyword evidence="1" id="KW-0812">Transmembrane</keyword>
<name>A0A315ZU66_9FIRM</name>
<keyword evidence="4" id="KW-1185">Reference proteome</keyword>
<organism evidence="3 4">
    <name type="scientific">Faecalicatena contorta</name>
    <dbReference type="NCBI Taxonomy" id="39482"/>
    <lineage>
        <taxon>Bacteria</taxon>
        <taxon>Bacillati</taxon>
        <taxon>Bacillota</taxon>
        <taxon>Clostridia</taxon>
        <taxon>Lachnospirales</taxon>
        <taxon>Lachnospiraceae</taxon>
        <taxon>Faecalicatena</taxon>
    </lineage>
</organism>
<feature type="domain" description="DUF4367" evidence="2">
    <location>
        <begin position="216"/>
        <end position="327"/>
    </location>
</feature>
<proteinExistence type="predicted"/>
<evidence type="ECO:0000313" key="4">
    <source>
        <dbReference type="Proteomes" id="UP000254051"/>
    </source>
</evidence>
<evidence type="ECO:0000313" key="3">
    <source>
        <dbReference type="EMBL" id="SUQ14811.1"/>
    </source>
</evidence>
<keyword evidence="1" id="KW-0472">Membrane</keyword>
<keyword evidence="1" id="KW-1133">Transmembrane helix</keyword>
<dbReference type="RefSeq" id="WP_109712039.1">
    <property type="nucleotide sequence ID" value="NZ_QGDS01000008.1"/>
</dbReference>
<feature type="transmembrane region" description="Helical" evidence="1">
    <location>
        <begin position="144"/>
        <end position="163"/>
    </location>
</feature>
<dbReference type="EMBL" id="UHJJ01000008">
    <property type="protein sequence ID" value="SUQ14811.1"/>
    <property type="molecule type" value="Genomic_DNA"/>
</dbReference>
<evidence type="ECO:0000259" key="2">
    <source>
        <dbReference type="Pfam" id="PF14285"/>
    </source>
</evidence>
<dbReference type="Pfam" id="PF14285">
    <property type="entry name" value="DUF4367"/>
    <property type="match status" value="1"/>
</dbReference>
<reference evidence="4" key="1">
    <citation type="submission" date="2017-07" db="EMBL/GenBank/DDBJ databases">
        <authorList>
            <person name="Varghese N."/>
            <person name="Submissions S."/>
        </authorList>
    </citation>
    <scope>NUCLEOTIDE SEQUENCE [LARGE SCALE GENOMIC DNA]</scope>
    <source>
        <strain evidence="4">NLAE-zl-C134</strain>
    </source>
</reference>
<dbReference type="Proteomes" id="UP000254051">
    <property type="component" value="Unassembled WGS sequence"/>
</dbReference>
<sequence>MEQNKRISLREEVEKEAREIEQKISDNPDLKDMKVSEKMERELFLRIKEYEKKRAERQNTESITPEISKEVASGFTEGTSYSAEKFLSEEDRRALLLGRELINKEKGGEHLCEVNKEYHKHLNKNEKSNGKKAKVFYMPRKKRIIAALVAVLVLLVGTNMTSISSKSYLKGLFDGLLGNQSRKVLNVKDMEKQPTEDGEKITAFTQITEKLGVVPVRFGYQPENMNLENLNIDEEQKSAQLFYKYNGQVIRYTIYLNDSESSLGQKQEDILKDRFNIDTDRQTIEVEEYEIQEPAVNRFIANFSYKGVNYQLKGIFSKEEFTKIIKELIYFD</sequence>
<gene>
    <name evidence="3" type="ORF">SAMN05216529_10836</name>
</gene>